<keyword evidence="3" id="KW-1185">Reference proteome</keyword>
<evidence type="ECO:0000313" key="3">
    <source>
        <dbReference type="Proteomes" id="UP000005753"/>
    </source>
</evidence>
<dbReference type="Pfam" id="PF13304">
    <property type="entry name" value="AAA_21"/>
    <property type="match status" value="1"/>
</dbReference>
<accession>I5AVK0</accession>
<dbReference type="SUPFAM" id="SSF52540">
    <property type="entry name" value="P-loop containing nucleoside triphosphate hydrolases"/>
    <property type="match status" value="1"/>
</dbReference>
<dbReference type="PANTHER" id="PTHR43581">
    <property type="entry name" value="ATP/GTP PHOSPHATASE"/>
    <property type="match status" value="1"/>
</dbReference>
<reference evidence="2 3" key="1">
    <citation type="submission" date="2010-08" db="EMBL/GenBank/DDBJ databases">
        <authorList>
            <consortium name="US DOE Joint Genome Institute (JGI-PGF)"/>
            <person name="Lucas S."/>
            <person name="Copeland A."/>
            <person name="Lapidus A."/>
            <person name="Cheng J.-F."/>
            <person name="Bruce D."/>
            <person name="Goodwin L."/>
            <person name="Pitluck S."/>
            <person name="Land M.L."/>
            <person name="Hauser L."/>
            <person name="Chang Y.-J."/>
            <person name="Anderson I.J."/>
            <person name="Johnson E."/>
            <person name="Mulhopadhyay B."/>
            <person name="Kyrpides N."/>
            <person name="Woyke T.J."/>
        </authorList>
    </citation>
    <scope>NUCLEOTIDE SEQUENCE [LARGE SCALE GENOMIC DNA]</scope>
    <source>
        <strain evidence="2 3">6</strain>
    </source>
</reference>
<organism evidence="2 3">
    <name type="scientific">Eubacterium cellulosolvens (strain ATCC 43171 / JCM 9499 / 6)</name>
    <name type="common">Cillobacterium cellulosolvens</name>
    <dbReference type="NCBI Taxonomy" id="633697"/>
    <lineage>
        <taxon>Bacteria</taxon>
        <taxon>Bacillati</taxon>
        <taxon>Bacillota</taxon>
        <taxon>Clostridia</taxon>
        <taxon>Eubacteriales</taxon>
        <taxon>Eubacteriaceae</taxon>
        <taxon>Eubacterium</taxon>
    </lineage>
</organism>
<dbReference type="eggNOG" id="COG1106">
    <property type="taxonomic scope" value="Bacteria"/>
</dbReference>
<reference evidence="2 3" key="2">
    <citation type="submission" date="2012-02" db="EMBL/GenBank/DDBJ databases">
        <title>Improved High-Quality Draft sequence of Eubacterium cellulosolvens 6.</title>
        <authorList>
            <consortium name="US DOE Joint Genome Institute"/>
            <person name="Lucas S."/>
            <person name="Han J."/>
            <person name="Lapidus A."/>
            <person name="Cheng J.-F."/>
            <person name="Goodwin L."/>
            <person name="Pitluck S."/>
            <person name="Peters L."/>
            <person name="Mikhailova N."/>
            <person name="Gu W."/>
            <person name="Detter J.C."/>
            <person name="Han C."/>
            <person name="Tapia R."/>
            <person name="Land M."/>
            <person name="Hauser L."/>
            <person name="Kyrpides N."/>
            <person name="Ivanova N."/>
            <person name="Pagani I."/>
            <person name="Johnson E."/>
            <person name="Mukhopadhyay B."/>
            <person name="Anderson I."/>
            <person name="Woyke T."/>
        </authorList>
    </citation>
    <scope>NUCLEOTIDE SEQUENCE [LARGE SCALE GENOMIC DNA]</scope>
    <source>
        <strain evidence="2 3">6</strain>
    </source>
</reference>
<dbReference type="AlphaFoldDB" id="I5AVK0"/>
<dbReference type="GO" id="GO:0016887">
    <property type="term" value="F:ATP hydrolysis activity"/>
    <property type="evidence" value="ECO:0007669"/>
    <property type="project" value="InterPro"/>
</dbReference>
<dbReference type="GO" id="GO:0005524">
    <property type="term" value="F:ATP binding"/>
    <property type="evidence" value="ECO:0007669"/>
    <property type="project" value="InterPro"/>
</dbReference>
<protein>
    <submittedName>
        <fullName evidence="2">Putative ATPase</fullName>
    </submittedName>
</protein>
<dbReference type="InterPro" id="IPR051396">
    <property type="entry name" value="Bact_Antivir_Def_Nuclease"/>
</dbReference>
<dbReference type="Proteomes" id="UP000005753">
    <property type="component" value="Chromosome"/>
</dbReference>
<proteinExistence type="predicted"/>
<evidence type="ECO:0000313" key="2">
    <source>
        <dbReference type="EMBL" id="EIM57823.1"/>
    </source>
</evidence>
<dbReference type="EMBL" id="CM001487">
    <property type="protein sequence ID" value="EIM57823.1"/>
    <property type="molecule type" value="Genomic_DNA"/>
</dbReference>
<dbReference type="STRING" id="633697.EubceDRAFT1_2053"/>
<sequence>MAYLEKLQIDRFRGIKALKIHELKNVNLVVGDNNCGKTSVLEAIQLLRTSGSLANVYQVSRLRDSISVSNANSIFDNFICMFPKDKDEVCRISVSGVCNDEDISFELKGKKDRVLIDTKELSARKLRTLELQDSEIEADVFEGDIRLVYGNEEKTHRVSVNQYSSVTGTSTLDKDSFNIVYVAPFEHLKGSVVSRILKNEAYKMICVKALQLFDPDIEDIMIFKSDIGNRPVEYIRHKSLGDMPISSFGDGIKKVLALANAIARAAGGILLIDEVETAIHKRYFDDILRFIVKACKSFQVQLFITTHSIEAIDGLLATQDYDEQQSEDDICVCTIKKMADASYSRVLSGREVYENRESFGFEVRL</sequence>
<dbReference type="PANTHER" id="PTHR43581:SF4">
    <property type="entry name" value="ATP_GTP PHOSPHATASE"/>
    <property type="match status" value="1"/>
</dbReference>
<feature type="domain" description="ATPase AAA-type core" evidence="1">
    <location>
        <begin position="26"/>
        <end position="313"/>
    </location>
</feature>
<gene>
    <name evidence="2" type="ORF">EubceDRAFT1_2053</name>
</gene>
<dbReference type="Gene3D" id="3.40.50.300">
    <property type="entry name" value="P-loop containing nucleotide triphosphate hydrolases"/>
    <property type="match status" value="1"/>
</dbReference>
<dbReference type="InterPro" id="IPR027417">
    <property type="entry name" value="P-loop_NTPase"/>
</dbReference>
<dbReference type="InterPro" id="IPR003959">
    <property type="entry name" value="ATPase_AAA_core"/>
</dbReference>
<dbReference type="HOGENOM" id="CLU_063816_1_1_9"/>
<evidence type="ECO:0000259" key="1">
    <source>
        <dbReference type="Pfam" id="PF13304"/>
    </source>
</evidence>
<name>I5AVK0_EUBC6</name>